<sequence>MVQDDKPGEERCLWAKCTRSSPRLKQHFISHLPKPYKPVECQLPGCGKTFRTITHMRSHVYAMHPDVFVARTSPDAKKRKRKGYVEREEDAKRLRVDVDSDSDDEALAKQLRYRALPITNPDDGKIA</sequence>
<accession>A0A165Z1M5</accession>
<keyword evidence="4" id="KW-1185">Reference proteome</keyword>
<organism evidence="3 4">
    <name type="scientific">Exidia glandulosa HHB12029</name>
    <dbReference type="NCBI Taxonomy" id="1314781"/>
    <lineage>
        <taxon>Eukaryota</taxon>
        <taxon>Fungi</taxon>
        <taxon>Dikarya</taxon>
        <taxon>Basidiomycota</taxon>
        <taxon>Agaricomycotina</taxon>
        <taxon>Agaricomycetes</taxon>
        <taxon>Auriculariales</taxon>
        <taxon>Exidiaceae</taxon>
        <taxon>Exidia</taxon>
    </lineage>
</organism>
<keyword evidence="1" id="KW-0862">Zinc</keyword>
<protein>
    <recommendedName>
        <fullName evidence="2">C2H2-type domain-containing protein</fullName>
    </recommendedName>
</protein>
<dbReference type="AlphaFoldDB" id="A0A165Z1M5"/>
<evidence type="ECO:0000313" key="3">
    <source>
        <dbReference type="EMBL" id="KZV78589.1"/>
    </source>
</evidence>
<evidence type="ECO:0000259" key="2">
    <source>
        <dbReference type="PROSITE" id="PS50157"/>
    </source>
</evidence>
<dbReference type="EMBL" id="KV426831">
    <property type="protein sequence ID" value="KZV78589.1"/>
    <property type="molecule type" value="Genomic_DNA"/>
</dbReference>
<proteinExistence type="predicted"/>
<dbReference type="SMART" id="SM00355">
    <property type="entry name" value="ZnF_C2H2"/>
    <property type="match status" value="2"/>
</dbReference>
<dbReference type="InParanoid" id="A0A165Z1M5"/>
<dbReference type="PROSITE" id="PS50157">
    <property type="entry name" value="ZINC_FINGER_C2H2_2"/>
    <property type="match status" value="1"/>
</dbReference>
<dbReference type="PROSITE" id="PS00028">
    <property type="entry name" value="ZINC_FINGER_C2H2_1"/>
    <property type="match status" value="1"/>
</dbReference>
<dbReference type="InterPro" id="IPR013087">
    <property type="entry name" value="Znf_C2H2_type"/>
</dbReference>
<keyword evidence="1" id="KW-0863">Zinc-finger</keyword>
<evidence type="ECO:0000256" key="1">
    <source>
        <dbReference type="PROSITE-ProRule" id="PRU00042"/>
    </source>
</evidence>
<reference evidence="3 4" key="1">
    <citation type="journal article" date="2016" name="Mol. Biol. Evol.">
        <title>Comparative Genomics of Early-Diverging Mushroom-Forming Fungi Provides Insights into the Origins of Lignocellulose Decay Capabilities.</title>
        <authorList>
            <person name="Nagy L.G."/>
            <person name="Riley R."/>
            <person name="Tritt A."/>
            <person name="Adam C."/>
            <person name="Daum C."/>
            <person name="Floudas D."/>
            <person name="Sun H."/>
            <person name="Yadav J.S."/>
            <person name="Pangilinan J."/>
            <person name="Larsson K.H."/>
            <person name="Matsuura K."/>
            <person name="Barry K."/>
            <person name="Labutti K."/>
            <person name="Kuo R."/>
            <person name="Ohm R.A."/>
            <person name="Bhattacharya S.S."/>
            <person name="Shirouzu T."/>
            <person name="Yoshinaga Y."/>
            <person name="Martin F.M."/>
            <person name="Grigoriev I.V."/>
            <person name="Hibbett D.S."/>
        </authorList>
    </citation>
    <scope>NUCLEOTIDE SEQUENCE [LARGE SCALE GENOMIC DNA]</scope>
    <source>
        <strain evidence="3 4">HHB12029</strain>
    </source>
</reference>
<dbReference type="SUPFAM" id="SSF57667">
    <property type="entry name" value="beta-beta-alpha zinc fingers"/>
    <property type="match status" value="1"/>
</dbReference>
<gene>
    <name evidence="3" type="ORF">EXIGLDRAFT_783585</name>
</gene>
<name>A0A165Z1M5_EXIGL</name>
<dbReference type="OrthoDB" id="8113227at2759"/>
<dbReference type="InterPro" id="IPR036236">
    <property type="entry name" value="Znf_C2H2_sf"/>
</dbReference>
<dbReference type="Gene3D" id="3.30.160.60">
    <property type="entry name" value="Classic Zinc Finger"/>
    <property type="match status" value="1"/>
</dbReference>
<keyword evidence="1" id="KW-0479">Metal-binding</keyword>
<dbReference type="GO" id="GO:0008270">
    <property type="term" value="F:zinc ion binding"/>
    <property type="evidence" value="ECO:0007669"/>
    <property type="project" value="UniProtKB-KW"/>
</dbReference>
<feature type="domain" description="C2H2-type" evidence="2">
    <location>
        <begin position="39"/>
        <end position="64"/>
    </location>
</feature>
<evidence type="ECO:0000313" key="4">
    <source>
        <dbReference type="Proteomes" id="UP000077266"/>
    </source>
</evidence>
<dbReference type="Proteomes" id="UP000077266">
    <property type="component" value="Unassembled WGS sequence"/>
</dbReference>